<sequence>MLLQQVQHWKERVMSRQDLAQFYETRPFSVHLRAEGEDVWIKLHHSTIVISTTKLASDVELESSTPIFSKLVLGEQALYRIPKHLIKKKGPYRHLLALESLFYLPCE</sequence>
<proteinExistence type="predicted"/>
<evidence type="ECO:0000313" key="1">
    <source>
        <dbReference type="EMBL" id="KGX93036.1"/>
    </source>
</evidence>
<dbReference type="STRING" id="1385510.GCA_000425205_01452"/>
<dbReference type="EMBL" id="AVPE01000004">
    <property type="protein sequence ID" value="KGX93036.1"/>
    <property type="molecule type" value="Genomic_DNA"/>
</dbReference>
<dbReference type="Proteomes" id="UP000030528">
    <property type="component" value="Unassembled WGS sequence"/>
</dbReference>
<evidence type="ECO:0000313" key="2">
    <source>
        <dbReference type="Proteomes" id="UP000030528"/>
    </source>
</evidence>
<evidence type="ECO:0008006" key="3">
    <source>
        <dbReference type="Google" id="ProtNLM"/>
    </source>
</evidence>
<name>A0A0A5GIH5_9BACI</name>
<dbReference type="RefSeq" id="WP_026799895.1">
    <property type="nucleotide sequence ID" value="NZ_AULI01000006.1"/>
</dbReference>
<organism evidence="1 2">
    <name type="scientific">Pontibacillus halophilus JSM 076056 = DSM 19796</name>
    <dbReference type="NCBI Taxonomy" id="1385510"/>
    <lineage>
        <taxon>Bacteria</taxon>
        <taxon>Bacillati</taxon>
        <taxon>Bacillota</taxon>
        <taxon>Bacilli</taxon>
        <taxon>Bacillales</taxon>
        <taxon>Bacillaceae</taxon>
        <taxon>Pontibacillus</taxon>
    </lineage>
</organism>
<gene>
    <name evidence="1" type="ORF">N781_13090</name>
</gene>
<reference evidence="1 2" key="1">
    <citation type="submission" date="2013-08" db="EMBL/GenBank/DDBJ databases">
        <authorList>
            <person name="Huang J."/>
            <person name="Wang G."/>
        </authorList>
    </citation>
    <scope>NUCLEOTIDE SEQUENCE [LARGE SCALE GENOMIC DNA]</scope>
    <source>
        <strain evidence="1 2">JSM 076056</strain>
    </source>
</reference>
<dbReference type="AlphaFoldDB" id="A0A0A5GIH5"/>
<comment type="caution">
    <text evidence="1">The sequence shown here is derived from an EMBL/GenBank/DDBJ whole genome shotgun (WGS) entry which is preliminary data.</text>
</comment>
<accession>A0A0A5GIH5</accession>
<protein>
    <recommendedName>
        <fullName evidence="3">SCP2 domain-containing protein</fullName>
    </recommendedName>
</protein>
<keyword evidence="2" id="KW-1185">Reference proteome</keyword>